<dbReference type="PANTHER" id="PTHR35450:SF2">
    <property type="entry name" value="REVERSE TRANSCRIPTASE DOMAIN-CONTAINING PROTEIN"/>
    <property type="match status" value="1"/>
</dbReference>
<dbReference type="OrthoDB" id="5981790at2759"/>
<evidence type="ECO:0000313" key="3">
    <source>
        <dbReference type="EMBL" id="CAB4025511.1"/>
    </source>
</evidence>
<feature type="coiled-coil region" evidence="1">
    <location>
        <begin position="240"/>
        <end position="267"/>
    </location>
</feature>
<protein>
    <submittedName>
        <fullName evidence="3">Uncharacterized protein</fullName>
    </submittedName>
</protein>
<feature type="compositionally biased region" description="Polar residues" evidence="2">
    <location>
        <begin position="1"/>
        <end position="21"/>
    </location>
</feature>
<feature type="region of interest" description="Disordered" evidence="2">
    <location>
        <begin position="1"/>
        <end position="37"/>
    </location>
</feature>
<gene>
    <name evidence="3" type="ORF">PACLA_8A036702</name>
</gene>
<evidence type="ECO:0000313" key="4">
    <source>
        <dbReference type="Proteomes" id="UP001152795"/>
    </source>
</evidence>
<keyword evidence="1" id="KW-0175">Coiled coil</keyword>
<feature type="compositionally biased region" description="Basic and acidic residues" evidence="2">
    <location>
        <begin position="125"/>
        <end position="140"/>
    </location>
</feature>
<evidence type="ECO:0000256" key="1">
    <source>
        <dbReference type="SAM" id="Coils"/>
    </source>
</evidence>
<feature type="region of interest" description="Disordered" evidence="2">
    <location>
        <begin position="113"/>
        <end position="140"/>
    </location>
</feature>
<organism evidence="3 4">
    <name type="scientific">Paramuricea clavata</name>
    <name type="common">Red gorgonian</name>
    <name type="synonym">Violescent sea-whip</name>
    <dbReference type="NCBI Taxonomy" id="317549"/>
    <lineage>
        <taxon>Eukaryota</taxon>
        <taxon>Metazoa</taxon>
        <taxon>Cnidaria</taxon>
        <taxon>Anthozoa</taxon>
        <taxon>Octocorallia</taxon>
        <taxon>Malacalcyonacea</taxon>
        <taxon>Plexauridae</taxon>
        <taxon>Paramuricea</taxon>
    </lineage>
</organism>
<name>A0A7D9JA68_PARCT</name>
<reference evidence="3" key="1">
    <citation type="submission" date="2020-04" db="EMBL/GenBank/DDBJ databases">
        <authorList>
            <person name="Alioto T."/>
            <person name="Alioto T."/>
            <person name="Gomez Garrido J."/>
        </authorList>
    </citation>
    <scope>NUCLEOTIDE SEQUENCE</scope>
    <source>
        <strain evidence="3">A484AB</strain>
    </source>
</reference>
<evidence type="ECO:0000256" key="2">
    <source>
        <dbReference type="SAM" id="MobiDB-lite"/>
    </source>
</evidence>
<dbReference type="Proteomes" id="UP001152795">
    <property type="component" value="Unassembled WGS sequence"/>
</dbReference>
<dbReference type="PANTHER" id="PTHR35450">
    <property type="entry name" value="REVERSE TRANSCRIPTASE DOMAIN-CONTAINING PROTEIN"/>
    <property type="match status" value="1"/>
</dbReference>
<dbReference type="AlphaFoldDB" id="A0A7D9JA68"/>
<accession>A0A7D9JA68</accession>
<keyword evidence="4" id="KW-1185">Reference proteome</keyword>
<sequence length="519" mass="60722">MNTTNVEDNDVNETGTTSEGPSSGRCPVDQQHRPSRHATAEAIRLKWTKEINVVIMECFYLTRAIRKNGWLTDIELESIKQRVLSEEINHGESDLEREEEVGCDMTMNGEMRNENEETASGRNVQYREDTQTTQQSEERAEECIRVEGYGELSKDEKEIVDRIIEIMKGEEDYKVFTFKRVDRCNINEITAKVNKLVARIQTDNITDTNKLLKAVRSVVAEKIGLKEVIEQTKQKEPWWTRRLDMDIKRLRKDINILERNKRGEIRKEGKYKRLEKKYKIRTKGLPTVTEELKQRVLAKIAKVKRRSQRDYCTTQYNADESIKFWSEIWDNGIEHNKDSEWLHEVKQGIGYLNQNDLKINKEDITKQCKKIPNWKAPGLDGAQGYWIKKITSCHQRIAEQLDEILNGKAELPQWITYGRTVLCLKDPSRGNAVDNFRPISCLPLMWKLMTGVIAESMYTFLEMNDVLPNEQKGCRRKTRGTKDQLLIDKLVLRDCKRRHTNLSMAWIDYRKAYDMVPII</sequence>
<comment type="caution">
    <text evidence="3">The sequence shown here is derived from an EMBL/GenBank/DDBJ whole genome shotgun (WGS) entry which is preliminary data.</text>
</comment>
<dbReference type="EMBL" id="CACRXK020013645">
    <property type="protein sequence ID" value="CAB4025511.1"/>
    <property type="molecule type" value="Genomic_DNA"/>
</dbReference>
<proteinExistence type="predicted"/>